<dbReference type="AlphaFoldDB" id="A0A225DJI4"/>
<sequence>MSRAVSDEMTVYRHDAQVDQLLTWLAAAGASTGRHKPVVCVGRDGITLRLRMKRGSL</sequence>
<evidence type="ECO:0000313" key="1">
    <source>
        <dbReference type="EMBL" id="OWK37596.1"/>
    </source>
</evidence>
<reference evidence="2" key="1">
    <citation type="submission" date="2017-06" db="EMBL/GenBank/DDBJ databases">
        <title>Genome analysis of Fimbriiglobus ruber SP5, the first member of the order Planctomycetales with confirmed chitinolytic capability.</title>
        <authorList>
            <person name="Ravin N.V."/>
            <person name="Rakitin A.L."/>
            <person name="Ivanova A.A."/>
            <person name="Beletsky A.V."/>
            <person name="Kulichevskaya I.S."/>
            <person name="Mardanov A.V."/>
            <person name="Dedysh S.N."/>
        </authorList>
    </citation>
    <scope>NUCLEOTIDE SEQUENCE [LARGE SCALE GENOMIC DNA]</scope>
    <source>
        <strain evidence="2">SP5</strain>
    </source>
</reference>
<dbReference type="EMBL" id="NIDE01000014">
    <property type="protein sequence ID" value="OWK37596.1"/>
    <property type="molecule type" value="Genomic_DNA"/>
</dbReference>
<proteinExistence type="predicted"/>
<accession>A0A225DJI4</accession>
<dbReference type="RefSeq" id="WP_161967765.1">
    <property type="nucleotide sequence ID" value="NZ_NIDE01000014.1"/>
</dbReference>
<evidence type="ECO:0000313" key="2">
    <source>
        <dbReference type="Proteomes" id="UP000214646"/>
    </source>
</evidence>
<gene>
    <name evidence="1" type="ORF">FRUB_06716</name>
</gene>
<organism evidence="1 2">
    <name type="scientific">Fimbriiglobus ruber</name>
    <dbReference type="NCBI Taxonomy" id="1908690"/>
    <lineage>
        <taxon>Bacteria</taxon>
        <taxon>Pseudomonadati</taxon>
        <taxon>Planctomycetota</taxon>
        <taxon>Planctomycetia</taxon>
        <taxon>Gemmatales</taxon>
        <taxon>Gemmataceae</taxon>
        <taxon>Fimbriiglobus</taxon>
    </lineage>
</organism>
<name>A0A225DJI4_9BACT</name>
<keyword evidence="2" id="KW-1185">Reference proteome</keyword>
<comment type="caution">
    <text evidence="1">The sequence shown here is derived from an EMBL/GenBank/DDBJ whole genome shotgun (WGS) entry which is preliminary data.</text>
</comment>
<protein>
    <submittedName>
        <fullName evidence="1">Uncharacterized protein</fullName>
    </submittedName>
</protein>
<dbReference type="Proteomes" id="UP000214646">
    <property type="component" value="Unassembled WGS sequence"/>
</dbReference>